<dbReference type="InterPro" id="IPR046357">
    <property type="entry name" value="PPIase_dom_sf"/>
</dbReference>
<dbReference type="RefSeq" id="WP_118400080.1">
    <property type="nucleotide sequence ID" value="NZ_CABJGD010000006.1"/>
</dbReference>
<keyword evidence="1" id="KW-0732">Signal</keyword>
<sequence length="220" mass="25073">MKRIHLFFMLALAALGMQSCNNDKTYAEKKEEEADAINKYLLENDIKVIDENTFFSQDTMTLADNEYVLFKESGVYMNVMQRGVGSPLTDGTYYIESRFVEMALQTRNDDIQMEAGDTLTANMHINNPSYWGYPEEFKLTVSGTSYSGTFSGVSQMYDTYEQTSVPTGWLLPLQYLKPSRTNSSEDVARVRLLVPHSAGTVTASRYVYPCYYEITYNLGR</sequence>
<accession>A0A413T2N0</accession>
<reference evidence="2 3" key="1">
    <citation type="submission" date="2018-08" db="EMBL/GenBank/DDBJ databases">
        <title>A genome reference for cultivated species of the human gut microbiota.</title>
        <authorList>
            <person name="Zou Y."/>
            <person name="Xue W."/>
            <person name="Luo G."/>
        </authorList>
    </citation>
    <scope>NUCLEOTIDE SEQUENCE [LARGE SCALE GENOMIC DNA]</scope>
    <source>
        <strain evidence="2 3">AM42-38</strain>
    </source>
</reference>
<comment type="caution">
    <text evidence="2">The sequence shown here is derived from an EMBL/GenBank/DDBJ whole genome shotgun (WGS) entry which is preliminary data.</text>
</comment>
<protein>
    <submittedName>
        <fullName evidence="2">DUF4827 domain-containing protein</fullName>
    </submittedName>
</protein>
<feature type="signal peptide" evidence="1">
    <location>
        <begin position="1"/>
        <end position="19"/>
    </location>
</feature>
<dbReference type="PROSITE" id="PS51257">
    <property type="entry name" value="PROKAR_LIPOPROTEIN"/>
    <property type="match status" value="1"/>
</dbReference>
<dbReference type="AlphaFoldDB" id="A0A413T2N0"/>
<dbReference type="InterPro" id="IPR032252">
    <property type="entry name" value="DUF4827"/>
</dbReference>
<organism evidence="2 3">
    <name type="scientific">Phocaeicola coprophilus</name>
    <dbReference type="NCBI Taxonomy" id="387090"/>
    <lineage>
        <taxon>Bacteria</taxon>
        <taxon>Pseudomonadati</taxon>
        <taxon>Bacteroidota</taxon>
        <taxon>Bacteroidia</taxon>
        <taxon>Bacteroidales</taxon>
        <taxon>Bacteroidaceae</taxon>
        <taxon>Phocaeicola</taxon>
    </lineage>
</organism>
<dbReference type="GO" id="GO:0003755">
    <property type="term" value="F:peptidyl-prolyl cis-trans isomerase activity"/>
    <property type="evidence" value="ECO:0007669"/>
    <property type="project" value="InterPro"/>
</dbReference>
<evidence type="ECO:0000313" key="2">
    <source>
        <dbReference type="EMBL" id="RHA77437.1"/>
    </source>
</evidence>
<evidence type="ECO:0000256" key="1">
    <source>
        <dbReference type="SAM" id="SignalP"/>
    </source>
</evidence>
<gene>
    <name evidence="2" type="ORF">DW921_04085</name>
</gene>
<proteinExistence type="predicted"/>
<dbReference type="Pfam" id="PF16109">
    <property type="entry name" value="DUF4827"/>
    <property type="match status" value="1"/>
</dbReference>
<feature type="chain" id="PRO_5019140659" evidence="1">
    <location>
        <begin position="20"/>
        <end position="220"/>
    </location>
</feature>
<dbReference type="Proteomes" id="UP000283855">
    <property type="component" value="Unassembled WGS sequence"/>
</dbReference>
<evidence type="ECO:0000313" key="3">
    <source>
        <dbReference type="Proteomes" id="UP000283855"/>
    </source>
</evidence>
<name>A0A413T2N0_9BACT</name>
<dbReference type="Gene3D" id="3.10.50.40">
    <property type="match status" value="1"/>
</dbReference>
<dbReference type="EMBL" id="QSFT01000006">
    <property type="protein sequence ID" value="RHA77437.1"/>
    <property type="molecule type" value="Genomic_DNA"/>
</dbReference>